<dbReference type="EMBL" id="BAAFZP010000002">
    <property type="protein sequence ID" value="GAB1584719.1"/>
    <property type="molecule type" value="Genomic_DNA"/>
</dbReference>
<sequence length="75" mass="7911">MFGIKVRGFSSIGKLPVASRCCSLADHMLIDGNAGITAHDAGAGGSVAAGDRNTRPRQRTHPDSAHGAVMMFRRF</sequence>
<organism evidence="2 3">
    <name type="scientific">Phyllobacterium phragmitis</name>
    <dbReference type="NCBI Taxonomy" id="2670329"/>
    <lineage>
        <taxon>Bacteria</taxon>
        <taxon>Pseudomonadati</taxon>
        <taxon>Pseudomonadota</taxon>
        <taxon>Alphaproteobacteria</taxon>
        <taxon>Hyphomicrobiales</taxon>
        <taxon>Phyllobacteriaceae</taxon>
        <taxon>Phyllobacterium</taxon>
    </lineage>
</organism>
<evidence type="ECO:0000256" key="1">
    <source>
        <dbReference type="SAM" id="MobiDB-lite"/>
    </source>
</evidence>
<evidence type="ECO:0000313" key="3">
    <source>
        <dbReference type="Proteomes" id="UP001628091"/>
    </source>
</evidence>
<dbReference type="Proteomes" id="UP001628091">
    <property type="component" value="Unassembled WGS sequence"/>
</dbReference>
<keyword evidence="3" id="KW-1185">Reference proteome</keyword>
<comment type="caution">
    <text evidence="2">The sequence shown here is derived from an EMBL/GenBank/DDBJ whole genome shotgun (WGS) entry which is preliminary data.</text>
</comment>
<evidence type="ECO:0000313" key="2">
    <source>
        <dbReference type="EMBL" id="GAB1584719.1"/>
    </source>
</evidence>
<protein>
    <submittedName>
        <fullName evidence="2">Uncharacterized protein</fullName>
    </submittedName>
</protein>
<gene>
    <name evidence="2" type="ORF">PPNSA23_46620</name>
</gene>
<feature type="region of interest" description="Disordered" evidence="1">
    <location>
        <begin position="46"/>
        <end position="66"/>
    </location>
</feature>
<name>A0ABQ0H713_9HYPH</name>
<reference evidence="2 3" key="1">
    <citation type="submission" date="2024-10" db="EMBL/GenBank/DDBJ databases">
        <title>Isolation, draft genome sequencing and identification of Phyllobacterium sp. NSA23, isolated from leaf soil.</title>
        <authorList>
            <person name="Akita H."/>
        </authorList>
    </citation>
    <scope>NUCLEOTIDE SEQUENCE [LARGE SCALE GENOMIC DNA]</scope>
    <source>
        <strain evidence="2 3">NSA23</strain>
    </source>
</reference>
<proteinExistence type="predicted"/>
<accession>A0ABQ0H713</accession>